<name>A0A7S8FCE0_9BACT</name>
<dbReference type="AlphaFoldDB" id="A0A7S8FCE0"/>
<dbReference type="Proteomes" id="UP000593737">
    <property type="component" value="Chromosome"/>
</dbReference>
<organism evidence="1 2">
    <name type="scientific">Candidatus Nitrospira kreftii</name>
    <dbReference type="NCBI Taxonomy" id="2652173"/>
    <lineage>
        <taxon>Bacteria</taxon>
        <taxon>Pseudomonadati</taxon>
        <taxon>Nitrospirota</taxon>
        <taxon>Nitrospiria</taxon>
        <taxon>Nitrospirales</taxon>
        <taxon>Nitrospiraceae</taxon>
        <taxon>Nitrospira</taxon>
    </lineage>
</organism>
<dbReference type="EMBL" id="CP047423">
    <property type="protein sequence ID" value="QPD03250.1"/>
    <property type="molecule type" value="Genomic_DNA"/>
</dbReference>
<accession>A0A7S8FCE0</accession>
<dbReference type="Pfam" id="PF12910">
    <property type="entry name" value="PHD_like"/>
    <property type="match status" value="1"/>
</dbReference>
<reference evidence="1 2" key="1">
    <citation type="journal article" date="2020" name="ISME J.">
        <title>Enrichment and physiological characterization of a novel comammox Nitrospira indicates ammonium inhibition of complete nitrification.</title>
        <authorList>
            <person name="Sakoula D."/>
            <person name="Koch H."/>
            <person name="Frank J."/>
            <person name="Jetten M.S.M."/>
            <person name="van Kessel M.A.H.J."/>
            <person name="Lucker S."/>
        </authorList>
    </citation>
    <scope>NUCLEOTIDE SEQUENCE [LARGE SCALE GENOMIC DNA]</scope>
    <source>
        <strain evidence="1">Comreactor17</strain>
    </source>
</reference>
<sequence>MRISKMTRRRGREPKIMVAEALLTVLLAKDNGHYCAKCPELDLVTELPTADAALEDLIEAIRDYAKEYLQDRDRYAISPNRAHHAPYIEAIAACKTDWELRTLIEIKHGLVHV</sequence>
<dbReference type="InterPro" id="IPR035424">
    <property type="entry name" value="Antitoxin_RelB"/>
</dbReference>
<evidence type="ECO:0000313" key="1">
    <source>
        <dbReference type="EMBL" id="QPD03250.1"/>
    </source>
</evidence>
<dbReference type="Gene3D" id="3.30.160.620">
    <property type="match status" value="1"/>
</dbReference>
<protein>
    <submittedName>
        <fullName evidence="1">Uncharacterized protein</fullName>
    </submittedName>
</protein>
<proteinExistence type="predicted"/>
<evidence type="ECO:0000313" key="2">
    <source>
        <dbReference type="Proteomes" id="UP000593737"/>
    </source>
</evidence>
<dbReference type="KEGG" id="nkf:Nkreftii_001024"/>
<gene>
    <name evidence="1" type="ORF">Nkreftii_001024</name>
</gene>